<gene>
    <name evidence="11" type="ORF">DPMN_059674</name>
</gene>
<comment type="similarity">
    <text evidence="9">Belongs to the methyltransferase superfamily. METTL18 family.</text>
</comment>
<organism evidence="11 12">
    <name type="scientific">Dreissena polymorpha</name>
    <name type="common">Zebra mussel</name>
    <name type="synonym">Mytilus polymorpha</name>
    <dbReference type="NCBI Taxonomy" id="45954"/>
    <lineage>
        <taxon>Eukaryota</taxon>
        <taxon>Metazoa</taxon>
        <taxon>Spiralia</taxon>
        <taxon>Lophotrochozoa</taxon>
        <taxon>Mollusca</taxon>
        <taxon>Bivalvia</taxon>
        <taxon>Autobranchia</taxon>
        <taxon>Heteroconchia</taxon>
        <taxon>Euheterodonta</taxon>
        <taxon>Imparidentia</taxon>
        <taxon>Neoheterodontei</taxon>
        <taxon>Myida</taxon>
        <taxon>Dreissenoidea</taxon>
        <taxon>Dreissenidae</taxon>
        <taxon>Dreissena</taxon>
    </lineage>
</organism>
<dbReference type="Pfam" id="PF10294">
    <property type="entry name" value="Methyltransf_16"/>
    <property type="match status" value="1"/>
</dbReference>
<name>A0A9D4C4H7_DREPO</name>
<comment type="subcellular location">
    <subcellularLocation>
        <location evidence="2">Cytoplasm</location>
    </subcellularLocation>
    <subcellularLocation>
        <location evidence="1">Nucleus</location>
    </subcellularLocation>
</comment>
<dbReference type="Proteomes" id="UP000828390">
    <property type="component" value="Unassembled WGS sequence"/>
</dbReference>
<reference evidence="11" key="1">
    <citation type="journal article" date="2019" name="bioRxiv">
        <title>The Genome of the Zebra Mussel, Dreissena polymorpha: A Resource for Invasive Species Research.</title>
        <authorList>
            <person name="McCartney M.A."/>
            <person name="Auch B."/>
            <person name="Kono T."/>
            <person name="Mallez S."/>
            <person name="Zhang Y."/>
            <person name="Obille A."/>
            <person name="Becker A."/>
            <person name="Abrahante J.E."/>
            <person name="Garbe J."/>
            <person name="Badalamenti J.P."/>
            <person name="Herman A."/>
            <person name="Mangelson H."/>
            <person name="Liachko I."/>
            <person name="Sullivan S."/>
            <person name="Sone E.D."/>
            <person name="Koren S."/>
            <person name="Silverstein K.A.T."/>
            <person name="Beckman K.B."/>
            <person name="Gohl D.M."/>
        </authorList>
    </citation>
    <scope>NUCLEOTIDE SEQUENCE</scope>
    <source>
        <strain evidence="11">Duluth1</strain>
        <tissue evidence="11">Whole animal</tissue>
    </source>
</reference>
<dbReference type="EC" id="2.1.1.85" evidence="3"/>
<evidence type="ECO:0000256" key="6">
    <source>
        <dbReference type="ARBA" id="ARBA00022679"/>
    </source>
</evidence>
<evidence type="ECO:0000313" key="11">
    <source>
        <dbReference type="EMBL" id="KAH3716940.1"/>
    </source>
</evidence>
<dbReference type="PANTHER" id="PTHR14614">
    <property type="entry name" value="HEPATOCELLULAR CARCINOMA-ASSOCIATED ANTIGEN"/>
    <property type="match status" value="1"/>
</dbReference>
<feature type="region of interest" description="Disordered" evidence="10">
    <location>
        <begin position="1"/>
        <end position="32"/>
    </location>
</feature>
<evidence type="ECO:0000256" key="4">
    <source>
        <dbReference type="ARBA" id="ARBA00022490"/>
    </source>
</evidence>
<dbReference type="SUPFAM" id="SSF53335">
    <property type="entry name" value="S-adenosyl-L-methionine-dependent methyltransferases"/>
    <property type="match status" value="1"/>
</dbReference>
<reference evidence="11" key="2">
    <citation type="submission" date="2020-11" db="EMBL/GenBank/DDBJ databases">
        <authorList>
            <person name="McCartney M.A."/>
            <person name="Auch B."/>
            <person name="Kono T."/>
            <person name="Mallez S."/>
            <person name="Becker A."/>
            <person name="Gohl D.M."/>
            <person name="Silverstein K.A.T."/>
            <person name="Koren S."/>
            <person name="Bechman K.B."/>
            <person name="Herman A."/>
            <person name="Abrahante J.E."/>
            <person name="Garbe J."/>
        </authorList>
    </citation>
    <scope>NUCLEOTIDE SEQUENCE</scope>
    <source>
        <strain evidence="11">Duluth1</strain>
        <tissue evidence="11">Whole animal</tissue>
    </source>
</reference>
<evidence type="ECO:0000256" key="2">
    <source>
        <dbReference type="ARBA" id="ARBA00004496"/>
    </source>
</evidence>
<dbReference type="OrthoDB" id="1723750at2759"/>
<evidence type="ECO:0000256" key="1">
    <source>
        <dbReference type="ARBA" id="ARBA00004123"/>
    </source>
</evidence>
<keyword evidence="8" id="KW-0539">Nucleus</keyword>
<evidence type="ECO:0000256" key="3">
    <source>
        <dbReference type="ARBA" id="ARBA00012533"/>
    </source>
</evidence>
<dbReference type="GO" id="GO:0032259">
    <property type="term" value="P:methylation"/>
    <property type="evidence" value="ECO:0007669"/>
    <property type="project" value="UniProtKB-KW"/>
</dbReference>
<evidence type="ECO:0000256" key="8">
    <source>
        <dbReference type="ARBA" id="ARBA00023242"/>
    </source>
</evidence>
<keyword evidence="4" id="KW-0963">Cytoplasm</keyword>
<dbReference type="PANTHER" id="PTHR14614:SF39">
    <property type="entry name" value="HISTIDINE PROTEIN METHYLTRANSFERASE 1 HOMOLOG"/>
    <property type="match status" value="1"/>
</dbReference>
<dbReference type="EMBL" id="JAIWYP010000013">
    <property type="protein sequence ID" value="KAH3716940.1"/>
    <property type="molecule type" value="Genomic_DNA"/>
</dbReference>
<evidence type="ECO:0000256" key="9">
    <source>
        <dbReference type="ARBA" id="ARBA00038126"/>
    </source>
</evidence>
<dbReference type="InterPro" id="IPR029063">
    <property type="entry name" value="SAM-dependent_MTases_sf"/>
</dbReference>
<keyword evidence="5" id="KW-0489">Methyltransferase</keyword>
<evidence type="ECO:0000256" key="10">
    <source>
        <dbReference type="SAM" id="MobiDB-lite"/>
    </source>
</evidence>
<protein>
    <recommendedName>
        <fullName evidence="3">protein-histidine N-methyltransferase</fullName>
        <ecNumber evidence="3">2.1.1.85</ecNumber>
    </recommendedName>
</protein>
<proteinExistence type="inferred from homology"/>
<dbReference type="CDD" id="cd02440">
    <property type="entry name" value="AdoMet_MTases"/>
    <property type="match status" value="1"/>
</dbReference>
<accession>A0A9D4C4H7</accession>
<dbReference type="GO" id="GO:0005634">
    <property type="term" value="C:nucleus"/>
    <property type="evidence" value="ECO:0007669"/>
    <property type="project" value="UniProtKB-SubCell"/>
</dbReference>
<dbReference type="AlphaFoldDB" id="A0A9D4C4H7"/>
<evidence type="ECO:0000256" key="7">
    <source>
        <dbReference type="ARBA" id="ARBA00022691"/>
    </source>
</evidence>
<keyword evidence="12" id="KW-1185">Reference proteome</keyword>
<sequence>MSFSFNFPDPLENDGSTQKKDQSSVPTDNESVLEFSEVQETQVDRTLLTDVQTRTFEVSSSVHLVCLHSREVEKQLTANPESKCGLKLATEQHSDLIPNVYEGGLTVWECSVDLACYLAGCGECLNGRRVLELGCGAGLPGLVAIRCGATSVHFQDYNPEVIEHYTIPNVLLNRPPECTCTCRYFTGDWSHFQQKMHTKGTKYDVILTAETIYKPANYSKLLNIFQDFLSEDGTIYVAAKSNYFGVGGGTQDFMEFVRETLQFRAIVCHTVDAGLPREILKLTRKT</sequence>
<dbReference type="Gene3D" id="3.40.50.150">
    <property type="entry name" value="Vaccinia Virus protein VP39"/>
    <property type="match status" value="1"/>
</dbReference>
<keyword evidence="7" id="KW-0949">S-adenosyl-L-methionine</keyword>
<dbReference type="GO" id="GO:0005737">
    <property type="term" value="C:cytoplasm"/>
    <property type="evidence" value="ECO:0007669"/>
    <property type="project" value="UniProtKB-SubCell"/>
</dbReference>
<evidence type="ECO:0000313" key="12">
    <source>
        <dbReference type="Proteomes" id="UP000828390"/>
    </source>
</evidence>
<dbReference type="InterPro" id="IPR019410">
    <property type="entry name" value="Methyltransf_16"/>
</dbReference>
<keyword evidence="6" id="KW-0808">Transferase</keyword>
<evidence type="ECO:0000256" key="5">
    <source>
        <dbReference type="ARBA" id="ARBA00022603"/>
    </source>
</evidence>
<comment type="caution">
    <text evidence="11">The sequence shown here is derived from an EMBL/GenBank/DDBJ whole genome shotgun (WGS) entry which is preliminary data.</text>
</comment>
<dbReference type="GO" id="GO:0018064">
    <property type="term" value="F:protein-L-histidine N-tele-methyltransferase activity"/>
    <property type="evidence" value="ECO:0007669"/>
    <property type="project" value="UniProtKB-EC"/>
</dbReference>